<keyword evidence="1" id="KW-0472">Membrane</keyword>
<protein>
    <submittedName>
        <fullName evidence="2">Uncharacterized protein</fullName>
    </submittedName>
</protein>
<name>A0A5B8IHN4_9VIRU</name>
<proteinExistence type="predicted"/>
<accession>A0A5B8IHN4</accession>
<reference evidence="2" key="1">
    <citation type="submission" date="2018-11" db="EMBL/GenBank/DDBJ databases">
        <title>A distinct lineage of giant viruses engineers rhodopsin photosystems in predatory marine eukaryotes.</title>
        <authorList>
            <person name="Needham D.M."/>
            <person name="Yoshizawa S."/>
            <person name="Hosaka T."/>
            <person name="Poirier C."/>
            <person name="Choi C.-J."/>
            <person name="Hehenberger E."/>
            <person name="Irwin N.A.T."/>
            <person name="Wilken S."/>
            <person name="Yung C.-M."/>
            <person name="Bachy C."/>
            <person name="Kurihara R."/>
            <person name="Nakajima Y."/>
            <person name="Kojima K."/>
            <person name="Kimura-Someya T."/>
            <person name="Leonard G."/>
            <person name="Malmstrom R.R."/>
            <person name="Mende D."/>
            <person name="Olson D.K."/>
            <person name="Sudo Y."/>
            <person name="Sudek S."/>
            <person name="Richards T.A."/>
            <person name="DeLong E.F."/>
            <person name="Keeling P.J."/>
            <person name="Santoro A.E."/>
            <person name="Shirouzu M."/>
            <person name="Iwasaki W."/>
            <person name="Worden A.Z."/>
        </authorList>
    </citation>
    <scope>NUCLEOTIDE SEQUENCE</scope>
</reference>
<sequence>MFKALYFLTFISLISSETNLAPGNVYDITWNKNQSSQVNLELELYINDTWVSHQKDDINYLSVILDGYLGKYDWDIPIELGKHWKHNSRITVSDTNTDDVILHRMVSFYGLSIEPVKYNNDTIYVTWDTNVEHNFTIILKDNDSEMELENNFNGLEFEYNMENISDGNYQIIIQYHLDLGEDEDILGSCVGGRLRRSCVGGRRSRRGCCLRLTGSTESNNFKVEKIVNITNTTNINTTVDLDTDDNGEEHNKNFYEKCMDKKGCEIGFFVALVIVSLIFLYCCFCCFCSGY</sequence>
<dbReference type="EMBL" id="MK250085">
    <property type="protein sequence ID" value="QDY51792.1"/>
    <property type="molecule type" value="Genomic_DNA"/>
</dbReference>
<feature type="transmembrane region" description="Helical" evidence="1">
    <location>
        <begin position="266"/>
        <end position="288"/>
    </location>
</feature>
<organism evidence="2">
    <name type="scientific">Mimiviridae sp. ChoanoV1</name>
    <dbReference type="NCBI Taxonomy" id="2596887"/>
    <lineage>
        <taxon>Viruses</taxon>
        <taxon>Varidnaviria</taxon>
        <taxon>Bamfordvirae</taxon>
        <taxon>Nucleocytoviricota</taxon>
        <taxon>Megaviricetes</taxon>
        <taxon>Imitervirales</taxon>
        <taxon>Schizomimiviridae</taxon>
    </lineage>
</organism>
<keyword evidence="1" id="KW-1133">Transmembrane helix</keyword>
<keyword evidence="1" id="KW-0812">Transmembrane</keyword>
<evidence type="ECO:0000313" key="2">
    <source>
        <dbReference type="EMBL" id="QDY51792.1"/>
    </source>
</evidence>
<evidence type="ECO:0000256" key="1">
    <source>
        <dbReference type="SAM" id="Phobius"/>
    </source>
</evidence>
<gene>
    <name evidence="2" type="ORF">1_177</name>
</gene>